<gene>
    <name evidence="1" type="ORF">I9Y29_001631</name>
</gene>
<reference evidence="1" key="2">
    <citation type="submission" date="2020-09" db="EMBL/GenBank/DDBJ databases">
        <authorList>
            <consortium name="NCBI Pathogen Detection Project"/>
        </authorList>
    </citation>
    <scope>NUCLEOTIDE SEQUENCE</scope>
    <source>
        <strain evidence="1">O50</strain>
    </source>
</reference>
<reference evidence="1" key="1">
    <citation type="journal article" date="2018" name="Genome Biol.">
        <title>SKESA: strategic k-mer extension for scrupulous assemblies.</title>
        <authorList>
            <person name="Souvorov A."/>
            <person name="Agarwala R."/>
            <person name="Lipman D.J."/>
        </authorList>
    </citation>
    <scope>NUCLEOTIDE SEQUENCE</scope>
    <source>
        <strain evidence="1">O50</strain>
    </source>
</reference>
<evidence type="ECO:0000313" key="1">
    <source>
        <dbReference type="EMBL" id="HAT3897217.1"/>
    </source>
</evidence>
<dbReference type="AlphaFoldDB" id="A0A8H9QA80"/>
<comment type="caution">
    <text evidence="1">The sequence shown here is derived from an EMBL/GenBank/DDBJ whole genome shotgun (WGS) entry which is preliminary data.</text>
</comment>
<accession>A0A8H9QA80</accession>
<sequence>MTTGITNSLFFRDSESPITGNLNMGDQDANNFINITEADTTTFGMLHLTGDATVGGNA</sequence>
<dbReference type="Proteomes" id="UP000855471">
    <property type="component" value="Unassembled WGS sequence"/>
</dbReference>
<name>A0A8H9QA80_CITFR</name>
<organism evidence="1">
    <name type="scientific">Citrobacter freundii</name>
    <dbReference type="NCBI Taxonomy" id="546"/>
    <lineage>
        <taxon>Bacteria</taxon>
        <taxon>Pseudomonadati</taxon>
        <taxon>Pseudomonadota</taxon>
        <taxon>Gammaproteobacteria</taxon>
        <taxon>Enterobacterales</taxon>
        <taxon>Enterobacteriaceae</taxon>
        <taxon>Citrobacter</taxon>
        <taxon>Citrobacter freundii complex</taxon>
    </lineage>
</organism>
<proteinExistence type="predicted"/>
<protein>
    <submittedName>
        <fullName evidence="1">Uncharacterized protein</fullName>
    </submittedName>
</protein>
<dbReference type="EMBL" id="DACSXJ010000007">
    <property type="protein sequence ID" value="HAT3897217.1"/>
    <property type="molecule type" value="Genomic_DNA"/>
</dbReference>